<dbReference type="InterPro" id="IPR050789">
    <property type="entry name" value="Diverse_Enzym_Activities"/>
</dbReference>
<evidence type="ECO:0000313" key="2">
    <source>
        <dbReference type="EMBL" id="BFP51281.1"/>
    </source>
</evidence>
<dbReference type="KEGG" id="stcm:SCMC78_10880"/>
<organism evidence="2">
    <name type="scientific">Streptomyces sp. CMC78</name>
    <dbReference type="NCBI Taxonomy" id="3231512"/>
    <lineage>
        <taxon>Bacteria</taxon>
        <taxon>Bacillati</taxon>
        <taxon>Actinomycetota</taxon>
        <taxon>Actinomycetes</taxon>
        <taxon>Kitasatosporales</taxon>
        <taxon>Streptomycetaceae</taxon>
        <taxon>Streptomyces</taxon>
    </lineage>
</organism>
<gene>
    <name evidence="2" type="ORF">SCMC78_10880</name>
</gene>
<dbReference type="InterPro" id="IPR001466">
    <property type="entry name" value="Beta-lactam-related"/>
</dbReference>
<feature type="domain" description="Beta-lactamase-related" evidence="1">
    <location>
        <begin position="16"/>
        <end position="335"/>
    </location>
</feature>
<sequence>MSPPRDFADVRKLLLDRVQRRPYAAAQLYVSRHGRPLLNTAVGEARPGVPLTPDSLVYWSCAVKPLLSLAVGRLVDEGVLRFGDRVADHLPAFASGGKDGTTVEHVLSHAGGFRFPAGPGPYREPFDDAVQRVLRMEQEDGWTPGVDQGYHQDTAWYVLAALVEALGGRDFTEAVHTEIVKPLGLSSTRIAMTATEYASLEPRLAVPTFVSPGGIRRWPYLISRAACGTKNPCHGGYGPMSDLGRLYEAALDTLHGSDEFPVSARTLAGLVAGPRGTAHDRTFGRDCAYGRGFMRGLTGHWGFGTRWSESSFGACGLIGHVCAGADPRTGVVIACSFGALTVDADDTGRFVDEIYDLAVGDAR</sequence>
<proteinExistence type="predicted"/>
<dbReference type="RefSeq" id="WP_319597715.1">
    <property type="nucleotide sequence ID" value="NZ_AP035884.1"/>
</dbReference>
<dbReference type="Gene3D" id="3.40.710.10">
    <property type="entry name" value="DD-peptidase/beta-lactamase superfamily"/>
    <property type="match status" value="1"/>
</dbReference>
<dbReference type="InterPro" id="IPR012338">
    <property type="entry name" value="Beta-lactam/transpept-like"/>
</dbReference>
<dbReference type="Pfam" id="PF00144">
    <property type="entry name" value="Beta-lactamase"/>
    <property type="match status" value="1"/>
</dbReference>
<dbReference type="PANTHER" id="PTHR43283:SF3">
    <property type="entry name" value="BETA-LACTAMASE FAMILY PROTEIN (AFU_ORTHOLOGUE AFUA_5G07500)"/>
    <property type="match status" value="1"/>
</dbReference>
<evidence type="ECO:0000259" key="1">
    <source>
        <dbReference type="Pfam" id="PF00144"/>
    </source>
</evidence>
<dbReference type="EMBL" id="AP035884">
    <property type="protein sequence ID" value="BFP51281.1"/>
    <property type="molecule type" value="Genomic_DNA"/>
</dbReference>
<dbReference type="AlphaFoldDB" id="A0AB33KBB3"/>
<accession>A0AB33KBB3</accession>
<protein>
    <submittedName>
        <fullName evidence="2">Serine hydrolase domain-containing protein</fullName>
    </submittedName>
</protein>
<dbReference type="PANTHER" id="PTHR43283">
    <property type="entry name" value="BETA-LACTAMASE-RELATED"/>
    <property type="match status" value="1"/>
</dbReference>
<keyword evidence="2" id="KW-0378">Hydrolase</keyword>
<reference evidence="2" key="1">
    <citation type="submission" date="2024-07" db="EMBL/GenBank/DDBJ databases">
        <title>Complete genome sequences of cellulolytic bacteria, Kitasatospora sp. CMC57 and Streptomyces sp. CMC78, isolated from Japanese agricultural soil.</title>
        <authorList>
            <person name="Hashimoto T."/>
            <person name="Ito M."/>
            <person name="Iwamoto M."/>
            <person name="Fukahori D."/>
            <person name="Shoda T."/>
            <person name="Sakoda M."/>
            <person name="Morohoshi T."/>
            <person name="Mitsuboshi M."/>
            <person name="Nishizawa T."/>
        </authorList>
    </citation>
    <scope>NUCLEOTIDE SEQUENCE</scope>
    <source>
        <strain evidence="2">CMC78</strain>
    </source>
</reference>
<name>A0AB33KBB3_9ACTN</name>
<dbReference type="GO" id="GO:0016787">
    <property type="term" value="F:hydrolase activity"/>
    <property type="evidence" value="ECO:0007669"/>
    <property type="project" value="UniProtKB-KW"/>
</dbReference>
<dbReference type="SUPFAM" id="SSF56601">
    <property type="entry name" value="beta-lactamase/transpeptidase-like"/>
    <property type="match status" value="1"/>
</dbReference>